<protein>
    <recommendedName>
        <fullName evidence="3">Aspartyl-phosphate phosphatase Spo0E family protein</fullName>
    </recommendedName>
</protein>
<dbReference type="PANTHER" id="PTHR41263:SF1">
    <property type="entry name" value="ASPARTYL-PHOSPHATE PHOSPHATASE YISI"/>
    <property type="match status" value="1"/>
</dbReference>
<reference evidence="1 2" key="1">
    <citation type="submission" date="2015-01" db="EMBL/GenBank/DDBJ databases">
        <title>Genome sequencing of Jeotgalibacillus soli.</title>
        <authorList>
            <person name="Goh K.M."/>
            <person name="Chan K.-G."/>
            <person name="Yaakop A.S."/>
            <person name="Ee R."/>
            <person name="Gan H.M."/>
            <person name="Chan C.S."/>
        </authorList>
    </citation>
    <scope>NUCLEOTIDE SEQUENCE [LARGE SCALE GENOMIC DNA]</scope>
    <source>
        <strain evidence="1 2">P9</strain>
    </source>
</reference>
<dbReference type="InterPro" id="IPR036638">
    <property type="entry name" value="HLH_DNA-bd_sf"/>
</dbReference>
<dbReference type="GO" id="GO:0046983">
    <property type="term" value="F:protein dimerization activity"/>
    <property type="evidence" value="ECO:0007669"/>
    <property type="project" value="InterPro"/>
</dbReference>
<evidence type="ECO:0008006" key="3">
    <source>
        <dbReference type="Google" id="ProtNLM"/>
    </source>
</evidence>
<dbReference type="InterPro" id="IPR037208">
    <property type="entry name" value="Spo0E-like_sf"/>
</dbReference>
<dbReference type="Pfam" id="PF09388">
    <property type="entry name" value="SpoOE-like"/>
    <property type="match status" value="1"/>
</dbReference>
<dbReference type="Proteomes" id="UP000031938">
    <property type="component" value="Unassembled WGS sequence"/>
</dbReference>
<gene>
    <name evidence="1" type="ORF">KP78_35790</name>
</gene>
<dbReference type="PANTHER" id="PTHR41263">
    <property type="entry name" value="ASPARTYL-PHOSPHATE PHOSPHATASE YISI"/>
    <property type="match status" value="1"/>
</dbReference>
<keyword evidence="2" id="KW-1185">Reference proteome</keyword>
<dbReference type="SUPFAM" id="SSF140500">
    <property type="entry name" value="BAS1536-like"/>
    <property type="match status" value="1"/>
</dbReference>
<dbReference type="Gene3D" id="4.10.280.10">
    <property type="entry name" value="Helix-loop-helix DNA-binding domain"/>
    <property type="match status" value="1"/>
</dbReference>
<name>A0A0C2R2Y3_9BACL</name>
<dbReference type="InterPro" id="IPR053028">
    <property type="entry name" value="Spo0E-like_phosphatase"/>
</dbReference>
<evidence type="ECO:0000313" key="2">
    <source>
        <dbReference type="Proteomes" id="UP000031938"/>
    </source>
</evidence>
<dbReference type="PATRIC" id="fig|889306.3.peg.3596"/>
<organism evidence="1 2">
    <name type="scientific">Jeotgalibacillus soli</name>
    <dbReference type="NCBI Taxonomy" id="889306"/>
    <lineage>
        <taxon>Bacteria</taxon>
        <taxon>Bacillati</taxon>
        <taxon>Bacillota</taxon>
        <taxon>Bacilli</taxon>
        <taxon>Bacillales</taxon>
        <taxon>Caryophanaceae</taxon>
        <taxon>Jeotgalibacillus</taxon>
    </lineage>
</organism>
<dbReference type="InterPro" id="IPR018540">
    <property type="entry name" value="Spo0E-like"/>
</dbReference>
<comment type="caution">
    <text evidence="1">The sequence shown here is derived from an EMBL/GenBank/DDBJ whole genome shotgun (WGS) entry which is preliminary data.</text>
</comment>
<dbReference type="EMBL" id="JXRP01000019">
    <property type="protein sequence ID" value="KIL44615.1"/>
    <property type="molecule type" value="Genomic_DNA"/>
</dbReference>
<dbReference type="GO" id="GO:0043937">
    <property type="term" value="P:regulation of sporulation"/>
    <property type="evidence" value="ECO:0007669"/>
    <property type="project" value="InterPro"/>
</dbReference>
<accession>A0A0C2R2Y3</accession>
<dbReference type="AlphaFoldDB" id="A0A0C2R2Y3"/>
<evidence type="ECO:0000313" key="1">
    <source>
        <dbReference type="EMBL" id="KIL44615.1"/>
    </source>
</evidence>
<sequence length="58" mass="6662">MNEVEELIRLIELKKNKLSQIAKKGGLTNQTTVQCSQELDILLNTHQKIDQNIKQKNS</sequence>
<proteinExistence type="predicted"/>